<dbReference type="Proteomes" id="UP001529510">
    <property type="component" value="Unassembled WGS sequence"/>
</dbReference>
<feature type="non-terminal residue" evidence="1">
    <location>
        <position position="1"/>
    </location>
</feature>
<gene>
    <name evidence="1" type="ORF">M9458_033015</name>
</gene>
<sequence>PRSMGPGMGPEVDFPPAFPAANNLQDICRFSKAPVRYPKDSIDGLMLSIESSPGTVSAVPLMEHRKIKSVVLNKR</sequence>
<accession>A0ABD0PFQ1</accession>
<organism evidence="1 2">
    <name type="scientific">Cirrhinus mrigala</name>
    <name type="common">Mrigala</name>
    <dbReference type="NCBI Taxonomy" id="683832"/>
    <lineage>
        <taxon>Eukaryota</taxon>
        <taxon>Metazoa</taxon>
        <taxon>Chordata</taxon>
        <taxon>Craniata</taxon>
        <taxon>Vertebrata</taxon>
        <taxon>Euteleostomi</taxon>
        <taxon>Actinopterygii</taxon>
        <taxon>Neopterygii</taxon>
        <taxon>Teleostei</taxon>
        <taxon>Ostariophysi</taxon>
        <taxon>Cypriniformes</taxon>
        <taxon>Cyprinidae</taxon>
        <taxon>Labeoninae</taxon>
        <taxon>Labeonini</taxon>
        <taxon>Cirrhinus</taxon>
    </lineage>
</organism>
<keyword evidence="2" id="KW-1185">Reference proteome</keyword>
<evidence type="ECO:0000313" key="2">
    <source>
        <dbReference type="Proteomes" id="UP001529510"/>
    </source>
</evidence>
<dbReference type="AlphaFoldDB" id="A0ABD0PFQ1"/>
<name>A0ABD0PFQ1_CIRMR</name>
<comment type="caution">
    <text evidence="1">The sequence shown here is derived from an EMBL/GenBank/DDBJ whole genome shotgun (WGS) entry which is preliminary data.</text>
</comment>
<feature type="non-terminal residue" evidence="1">
    <location>
        <position position="75"/>
    </location>
</feature>
<dbReference type="EMBL" id="JAMKFB020000016">
    <property type="protein sequence ID" value="KAL0172704.1"/>
    <property type="molecule type" value="Genomic_DNA"/>
</dbReference>
<protein>
    <submittedName>
        <fullName evidence="1">Uncharacterized protein</fullName>
    </submittedName>
</protein>
<proteinExistence type="predicted"/>
<reference evidence="1 2" key="1">
    <citation type="submission" date="2024-05" db="EMBL/GenBank/DDBJ databases">
        <title>Genome sequencing and assembly of Indian major carp, Cirrhinus mrigala (Hamilton, 1822).</title>
        <authorList>
            <person name="Mohindra V."/>
            <person name="Chowdhury L.M."/>
            <person name="Lal K."/>
            <person name="Jena J.K."/>
        </authorList>
    </citation>
    <scope>NUCLEOTIDE SEQUENCE [LARGE SCALE GENOMIC DNA]</scope>
    <source>
        <strain evidence="1">CM1030</strain>
        <tissue evidence="1">Blood</tissue>
    </source>
</reference>
<evidence type="ECO:0000313" key="1">
    <source>
        <dbReference type="EMBL" id="KAL0172704.1"/>
    </source>
</evidence>